<feature type="domain" description="Rhodanese" evidence="1">
    <location>
        <begin position="1"/>
        <end position="58"/>
    </location>
</feature>
<comment type="caution">
    <text evidence="2">The sequence shown here is derived from an EMBL/GenBank/DDBJ whole genome shotgun (WGS) entry which is preliminary data.</text>
</comment>
<protein>
    <recommendedName>
        <fullName evidence="1">Rhodanese domain-containing protein</fullName>
    </recommendedName>
</protein>
<dbReference type="PROSITE" id="PS50206">
    <property type="entry name" value="RHODANESE_3"/>
    <property type="match status" value="2"/>
</dbReference>
<evidence type="ECO:0000313" key="2">
    <source>
        <dbReference type="EMBL" id="OGI39830.1"/>
    </source>
</evidence>
<dbReference type="AlphaFoldDB" id="A0A1F6T3W8"/>
<dbReference type="Pfam" id="PF00581">
    <property type="entry name" value="Rhodanese"/>
    <property type="match status" value="1"/>
</dbReference>
<gene>
    <name evidence="2" type="ORF">A2V91_02250</name>
</gene>
<sequence length="192" mass="21591">MRKLRESTAKPIVFYCNGKTCAKSYDAVLQALNARISNVLCYDAGIDDWSRAHPEKTVLLGKSPIKVEDLIGHDQFKAHLLDPKAFEAKAEGKAIVLDVRDKSQRDAALFPFREKRAALGDNAGLDAVIEQAKKEKKTLLVYDQVGKQVQWFQYYLESKGLKDYYFMKGGAQGYSDTKFGKVSFGGKKEEKK</sequence>
<dbReference type="CDD" id="cd00158">
    <property type="entry name" value="RHOD"/>
    <property type="match status" value="1"/>
</dbReference>
<feature type="domain" description="Rhodanese" evidence="1">
    <location>
        <begin position="90"/>
        <end position="183"/>
    </location>
</feature>
<evidence type="ECO:0000259" key="1">
    <source>
        <dbReference type="PROSITE" id="PS50206"/>
    </source>
</evidence>
<dbReference type="Gene3D" id="3.40.250.10">
    <property type="entry name" value="Rhodanese-like domain"/>
    <property type="match status" value="2"/>
</dbReference>
<accession>A0A1F6T3W8</accession>
<dbReference type="SUPFAM" id="SSF52821">
    <property type="entry name" value="Rhodanese/Cell cycle control phosphatase"/>
    <property type="match status" value="2"/>
</dbReference>
<dbReference type="InterPro" id="IPR036873">
    <property type="entry name" value="Rhodanese-like_dom_sf"/>
</dbReference>
<dbReference type="EMBL" id="MFSR01000035">
    <property type="protein sequence ID" value="OGI39830.1"/>
    <property type="molecule type" value="Genomic_DNA"/>
</dbReference>
<reference evidence="2 3" key="1">
    <citation type="journal article" date="2016" name="Nat. Commun.">
        <title>Thousands of microbial genomes shed light on interconnected biogeochemical processes in an aquifer system.</title>
        <authorList>
            <person name="Anantharaman K."/>
            <person name="Brown C.T."/>
            <person name="Hug L.A."/>
            <person name="Sharon I."/>
            <person name="Castelle C.J."/>
            <person name="Probst A.J."/>
            <person name="Thomas B.C."/>
            <person name="Singh A."/>
            <person name="Wilkins M.J."/>
            <person name="Karaoz U."/>
            <person name="Brodie E.L."/>
            <person name="Williams K.H."/>
            <person name="Hubbard S.S."/>
            <person name="Banfield J.F."/>
        </authorList>
    </citation>
    <scope>NUCLEOTIDE SEQUENCE [LARGE SCALE GENOMIC DNA]</scope>
</reference>
<dbReference type="Proteomes" id="UP000179334">
    <property type="component" value="Unassembled WGS sequence"/>
</dbReference>
<dbReference type="InterPro" id="IPR001763">
    <property type="entry name" value="Rhodanese-like_dom"/>
</dbReference>
<name>A0A1F6T3W8_9PROT</name>
<evidence type="ECO:0000313" key="3">
    <source>
        <dbReference type="Proteomes" id="UP000179334"/>
    </source>
</evidence>
<organism evidence="2 3">
    <name type="scientific">Candidatus Muproteobacteria bacterium RBG_16_64_10</name>
    <dbReference type="NCBI Taxonomy" id="1817757"/>
    <lineage>
        <taxon>Bacteria</taxon>
        <taxon>Pseudomonadati</taxon>
        <taxon>Pseudomonadota</taxon>
        <taxon>Candidatus Muproteobacteria</taxon>
    </lineage>
</organism>
<proteinExistence type="predicted"/>